<keyword evidence="3" id="KW-1185">Reference proteome</keyword>
<feature type="compositionally biased region" description="Low complexity" evidence="1">
    <location>
        <begin position="215"/>
        <end position="242"/>
    </location>
</feature>
<gene>
    <name evidence="2" type="ORF">AARAC_009919</name>
</gene>
<name>A0A2G7FV51_9EURO</name>
<comment type="caution">
    <text evidence="2">The sequence shown here is derived from an EMBL/GenBank/DDBJ whole genome shotgun (WGS) entry which is preliminary data.</text>
</comment>
<evidence type="ECO:0000313" key="3">
    <source>
        <dbReference type="Proteomes" id="UP000231358"/>
    </source>
</evidence>
<sequence length="242" mass="27105">MFWRQSNLAVQHRVPLPLSNSTAAKQMRLAVILAILARELDKHIFQPIYIILRDTQIREALTTLAASDSEKEPFCRSILLSIDPEAQNKALRSRVQVVIRNVLSSHLQEILPETHLTGLRQSLEKVVQKAAEVWQPIGRAKRRYEPDFEPLKFGRSQISQKASGEILLTVFPSIAAVGDGKRIPLTYVVQLRRSQTQCVKAEQEIRQTSGPPTVGRMASNRAGRRSNASSNTNNANGLKPDQ</sequence>
<dbReference type="EMBL" id="NEXV01000380">
    <property type="protein sequence ID" value="PIG84487.1"/>
    <property type="molecule type" value="Genomic_DNA"/>
</dbReference>
<proteinExistence type="predicted"/>
<organism evidence="2 3">
    <name type="scientific">Aspergillus arachidicola</name>
    <dbReference type="NCBI Taxonomy" id="656916"/>
    <lineage>
        <taxon>Eukaryota</taxon>
        <taxon>Fungi</taxon>
        <taxon>Dikarya</taxon>
        <taxon>Ascomycota</taxon>
        <taxon>Pezizomycotina</taxon>
        <taxon>Eurotiomycetes</taxon>
        <taxon>Eurotiomycetidae</taxon>
        <taxon>Eurotiales</taxon>
        <taxon>Aspergillaceae</taxon>
        <taxon>Aspergillus</taxon>
        <taxon>Aspergillus subgen. Circumdati</taxon>
    </lineage>
</organism>
<evidence type="ECO:0000313" key="2">
    <source>
        <dbReference type="EMBL" id="PIG84487.1"/>
    </source>
</evidence>
<reference evidence="2 3" key="1">
    <citation type="submission" date="2017-05" db="EMBL/GenBank/DDBJ databases">
        <title>Genome sequence for an aflatoxigenic pathogen of Argentinian peanut, Aspergillus arachidicola.</title>
        <authorList>
            <person name="Moore G."/>
            <person name="Beltz S.B."/>
            <person name="Mack B.M."/>
        </authorList>
    </citation>
    <scope>NUCLEOTIDE SEQUENCE [LARGE SCALE GENOMIC DNA]</scope>
    <source>
        <strain evidence="2 3">CBS 117610</strain>
    </source>
</reference>
<protein>
    <submittedName>
        <fullName evidence="2">Uncharacterized protein</fullName>
    </submittedName>
</protein>
<evidence type="ECO:0000256" key="1">
    <source>
        <dbReference type="SAM" id="MobiDB-lite"/>
    </source>
</evidence>
<dbReference type="AlphaFoldDB" id="A0A2G7FV51"/>
<accession>A0A2G7FV51</accession>
<dbReference type="Proteomes" id="UP000231358">
    <property type="component" value="Unassembled WGS sequence"/>
</dbReference>
<feature type="region of interest" description="Disordered" evidence="1">
    <location>
        <begin position="202"/>
        <end position="242"/>
    </location>
</feature>